<evidence type="ECO:0000259" key="8">
    <source>
        <dbReference type="Pfam" id="PF08784"/>
    </source>
</evidence>
<protein>
    <submittedName>
        <fullName evidence="9">Uncharacterized protein</fullName>
    </submittedName>
</protein>
<feature type="compositionally biased region" description="Polar residues" evidence="6">
    <location>
        <begin position="1"/>
        <end position="10"/>
    </location>
</feature>
<dbReference type="GO" id="GO:0000724">
    <property type="term" value="P:double-strand break repair via homologous recombination"/>
    <property type="evidence" value="ECO:0007669"/>
    <property type="project" value="TreeGrafter"/>
</dbReference>
<keyword evidence="10" id="KW-1185">Reference proteome</keyword>
<feature type="compositionally biased region" description="Gly residues" evidence="6">
    <location>
        <begin position="11"/>
        <end position="24"/>
    </location>
</feature>
<proteinExistence type="inferred from homology"/>
<dbReference type="SUPFAM" id="SSF50249">
    <property type="entry name" value="Nucleic acid-binding proteins"/>
    <property type="match status" value="1"/>
</dbReference>
<sequence>YNNYETSYTSYGGGGGGGGGGGFMPEGSQNSPSKTRENGQDSVRPVTIKQILEAQPDGDSFNVDNNRIHHVTFVGQIRNIANQTTNMTYKLDDGTGSIDAKKWNDADAMESNPLAAKLIEGAYCRVWGKLNSFNNRRHVVAQIIRPVEDMNEVSYHMLDATAIHLYYTRGPPGQSDGAAQQGGGQSAAQQGGGRAAELAQYSKVAQKVYKYLQTIPQGDQGVHQQVIASALGLDMVDVAQAGDQLLSGGVIYTTMDDMTWAVLENEGE</sequence>
<evidence type="ECO:0000259" key="7">
    <source>
        <dbReference type="Pfam" id="PF01336"/>
    </source>
</evidence>
<dbReference type="SUPFAM" id="SSF46785">
    <property type="entry name" value="Winged helix' DNA-binding domain"/>
    <property type="match status" value="1"/>
</dbReference>
<dbReference type="CDD" id="cd04478">
    <property type="entry name" value="RPA2_DBD_D"/>
    <property type="match status" value="1"/>
</dbReference>
<comment type="similarity">
    <text evidence="2">Belongs to the replication factor A protein 2 family.</text>
</comment>
<evidence type="ECO:0000256" key="2">
    <source>
        <dbReference type="ARBA" id="ARBA00007815"/>
    </source>
</evidence>
<comment type="subcellular location">
    <subcellularLocation>
        <location evidence="1">Nucleus</location>
    </subcellularLocation>
</comment>
<accession>A0AAN6RH88</accession>
<dbReference type="InterPro" id="IPR036388">
    <property type="entry name" value="WH-like_DNA-bd_sf"/>
</dbReference>
<dbReference type="InterPro" id="IPR040260">
    <property type="entry name" value="RFA2-like"/>
</dbReference>
<evidence type="ECO:0000256" key="6">
    <source>
        <dbReference type="SAM" id="MobiDB-lite"/>
    </source>
</evidence>
<dbReference type="PANTHER" id="PTHR13989:SF16">
    <property type="entry name" value="REPLICATION PROTEIN A2"/>
    <property type="match status" value="1"/>
</dbReference>
<evidence type="ECO:0000313" key="10">
    <source>
        <dbReference type="Proteomes" id="UP001280581"/>
    </source>
</evidence>
<feature type="region of interest" description="Disordered" evidence="6">
    <location>
        <begin position="1"/>
        <end position="42"/>
    </location>
</feature>
<dbReference type="EMBL" id="WVTA01000010">
    <property type="protein sequence ID" value="KAK3204023.1"/>
    <property type="molecule type" value="Genomic_DNA"/>
</dbReference>
<dbReference type="GO" id="GO:0006289">
    <property type="term" value="P:nucleotide-excision repair"/>
    <property type="evidence" value="ECO:0007669"/>
    <property type="project" value="TreeGrafter"/>
</dbReference>
<dbReference type="InterPro" id="IPR036390">
    <property type="entry name" value="WH_DNA-bd_sf"/>
</dbReference>
<evidence type="ECO:0000256" key="1">
    <source>
        <dbReference type="ARBA" id="ARBA00004123"/>
    </source>
</evidence>
<dbReference type="GO" id="GO:0006260">
    <property type="term" value="P:DNA replication"/>
    <property type="evidence" value="ECO:0007669"/>
    <property type="project" value="UniProtKB-KW"/>
</dbReference>
<dbReference type="InterPro" id="IPR014892">
    <property type="entry name" value="RPA_C"/>
</dbReference>
<keyword evidence="4" id="KW-0238">DNA-binding</keyword>
<dbReference type="GO" id="GO:0005662">
    <property type="term" value="C:DNA replication factor A complex"/>
    <property type="evidence" value="ECO:0007669"/>
    <property type="project" value="TreeGrafter"/>
</dbReference>
<reference evidence="9 10" key="1">
    <citation type="submission" date="2021-02" db="EMBL/GenBank/DDBJ databases">
        <title>Genome assembly of Pseudopithomyces chartarum.</title>
        <authorList>
            <person name="Jauregui R."/>
            <person name="Singh J."/>
            <person name="Voisey C."/>
        </authorList>
    </citation>
    <scope>NUCLEOTIDE SEQUENCE [LARGE SCALE GENOMIC DNA]</scope>
    <source>
        <strain evidence="9 10">AGR01</strain>
    </source>
</reference>
<gene>
    <name evidence="9" type="ORF">GRF29_106g1424435</name>
</gene>
<dbReference type="Gene3D" id="2.40.50.140">
    <property type="entry name" value="Nucleic acid-binding proteins"/>
    <property type="match status" value="1"/>
</dbReference>
<name>A0AAN6RH88_9PLEO</name>
<dbReference type="Proteomes" id="UP001280581">
    <property type="component" value="Unassembled WGS sequence"/>
</dbReference>
<dbReference type="InterPro" id="IPR014646">
    <property type="entry name" value="Rfa2/RPA32"/>
</dbReference>
<evidence type="ECO:0000256" key="5">
    <source>
        <dbReference type="ARBA" id="ARBA00023242"/>
    </source>
</evidence>
<feature type="domain" description="Replication protein A C-terminal" evidence="8">
    <location>
        <begin position="164"/>
        <end position="257"/>
    </location>
</feature>
<evidence type="ECO:0000256" key="3">
    <source>
        <dbReference type="ARBA" id="ARBA00022705"/>
    </source>
</evidence>
<feature type="non-terminal residue" evidence="9">
    <location>
        <position position="1"/>
    </location>
</feature>
<dbReference type="GO" id="GO:0000781">
    <property type="term" value="C:chromosome, telomeric region"/>
    <property type="evidence" value="ECO:0007669"/>
    <property type="project" value="TreeGrafter"/>
</dbReference>
<dbReference type="PANTHER" id="PTHR13989">
    <property type="entry name" value="REPLICATION PROTEIN A-RELATED"/>
    <property type="match status" value="1"/>
</dbReference>
<dbReference type="AlphaFoldDB" id="A0AAN6RH88"/>
<dbReference type="Pfam" id="PF01336">
    <property type="entry name" value="tRNA_anti-codon"/>
    <property type="match status" value="1"/>
</dbReference>
<feature type="domain" description="OB" evidence="7">
    <location>
        <begin position="71"/>
        <end position="146"/>
    </location>
</feature>
<keyword evidence="5" id="KW-0539">Nucleus</keyword>
<keyword evidence="3" id="KW-0235">DNA replication</keyword>
<comment type="caution">
    <text evidence="9">The sequence shown here is derived from an EMBL/GenBank/DDBJ whole genome shotgun (WGS) entry which is preliminary data.</text>
</comment>
<dbReference type="InterPro" id="IPR012340">
    <property type="entry name" value="NA-bd_OB-fold"/>
</dbReference>
<dbReference type="Gene3D" id="1.10.10.10">
    <property type="entry name" value="Winged helix-like DNA-binding domain superfamily/Winged helix DNA-binding domain"/>
    <property type="match status" value="1"/>
</dbReference>
<evidence type="ECO:0000256" key="4">
    <source>
        <dbReference type="ARBA" id="ARBA00023125"/>
    </source>
</evidence>
<dbReference type="Pfam" id="PF08784">
    <property type="entry name" value="RPA_C"/>
    <property type="match status" value="1"/>
</dbReference>
<dbReference type="GO" id="GO:0003697">
    <property type="term" value="F:single-stranded DNA binding"/>
    <property type="evidence" value="ECO:0007669"/>
    <property type="project" value="TreeGrafter"/>
</dbReference>
<dbReference type="GO" id="GO:0035861">
    <property type="term" value="C:site of double-strand break"/>
    <property type="evidence" value="ECO:0007669"/>
    <property type="project" value="TreeGrafter"/>
</dbReference>
<evidence type="ECO:0000313" key="9">
    <source>
        <dbReference type="EMBL" id="KAK3204023.1"/>
    </source>
</evidence>
<dbReference type="PIRSF" id="PIRSF036949">
    <property type="entry name" value="RPA32"/>
    <property type="match status" value="1"/>
</dbReference>
<dbReference type="InterPro" id="IPR004365">
    <property type="entry name" value="NA-bd_OB_tRNA"/>
</dbReference>
<organism evidence="9 10">
    <name type="scientific">Pseudopithomyces chartarum</name>
    <dbReference type="NCBI Taxonomy" id="1892770"/>
    <lineage>
        <taxon>Eukaryota</taxon>
        <taxon>Fungi</taxon>
        <taxon>Dikarya</taxon>
        <taxon>Ascomycota</taxon>
        <taxon>Pezizomycotina</taxon>
        <taxon>Dothideomycetes</taxon>
        <taxon>Pleosporomycetidae</taxon>
        <taxon>Pleosporales</taxon>
        <taxon>Massarineae</taxon>
        <taxon>Didymosphaeriaceae</taxon>
        <taxon>Pseudopithomyces</taxon>
    </lineage>
</organism>